<keyword evidence="5" id="KW-1185">Reference proteome</keyword>
<dbReference type="Gene3D" id="3.30.30.30">
    <property type="match status" value="1"/>
</dbReference>
<dbReference type="InterPro" id="IPR043129">
    <property type="entry name" value="ATPase_NBD"/>
</dbReference>
<dbReference type="Proteomes" id="UP000275078">
    <property type="component" value="Unassembled WGS sequence"/>
</dbReference>
<evidence type="ECO:0000256" key="1">
    <source>
        <dbReference type="ARBA" id="ARBA00022741"/>
    </source>
</evidence>
<dbReference type="PRINTS" id="PR00301">
    <property type="entry name" value="HEATSHOCK70"/>
</dbReference>
<comment type="similarity">
    <text evidence="3">Belongs to the heat shock protein 70 family.</text>
</comment>
<dbReference type="EMBL" id="ML119676">
    <property type="protein sequence ID" value="RPA81832.1"/>
    <property type="molecule type" value="Genomic_DNA"/>
</dbReference>
<evidence type="ECO:0000256" key="2">
    <source>
        <dbReference type="ARBA" id="ARBA00022840"/>
    </source>
</evidence>
<dbReference type="FunFam" id="3.90.640.10:FF:000003">
    <property type="entry name" value="Molecular chaperone DnaK"/>
    <property type="match status" value="1"/>
</dbReference>
<dbReference type="PANTHER" id="PTHR19375">
    <property type="entry name" value="HEAT SHOCK PROTEIN 70KDA"/>
    <property type="match status" value="1"/>
</dbReference>
<dbReference type="Gene3D" id="3.30.420.40">
    <property type="match status" value="3"/>
</dbReference>
<evidence type="ECO:0000313" key="5">
    <source>
        <dbReference type="Proteomes" id="UP000275078"/>
    </source>
</evidence>
<gene>
    <name evidence="4" type="ORF">BJ508DRAFT_414543</name>
</gene>
<dbReference type="AlphaFoldDB" id="A0A3N4I6X0"/>
<dbReference type="InterPro" id="IPR013126">
    <property type="entry name" value="Hsp_70_fam"/>
</dbReference>
<dbReference type="Gene3D" id="3.90.640.10">
    <property type="entry name" value="Actin, Chain A, domain 4"/>
    <property type="match status" value="1"/>
</dbReference>
<organism evidence="4 5">
    <name type="scientific">Ascobolus immersus RN42</name>
    <dbReference type="NCBI Taxonomy" id="1160509"/>
    <lineage>
        <taxon>Eukaryota</taxon>
        <taxon>Fungi</taxon>
        <taxon>Dikarya</taxon>
        <taxon>Ascomycota</taxon>
        <taxon>Pezizomycotina</taxon>
        <taxon>Pezizomycetes</taxon>
        <taxon>Pezizales</taxon>
        <taxon>Ascobolaceae</taxon>
        <taxon>Ascobolus</taxon>
    </lineage>
</organism>
<dbReference type="OrthoDB" id="29851at2759"/>
<proteinExistence type="inferred from homology"/>
<keyword evidence="1 3" id="KW-0547">Nucleotide-binding</keyword>
<name>A0A3N4I6X0_ASCIM</name>
<dbReference type="GO" id="GO:0005524">
    <property type="term" value="F:ATP binding"/>
    <property type="evidence" value="ECO:0007669"/>
    <property type="project" value="UniProtKB-KW"/>
</dbReference>
<dbReference type="SUPFAM" id="SSF53067">
    <property type="entry name" value="Actin-like ATPase domain"/>
    <property type="match status" value="2"/>
</dbReference>
<dbReference type="Pfam" id="PF00012">
    <property type="entry name" value="HSP70"/>
    <property type="match status" value="1"/>
</dbReference>
<protein>
    <submittedName>
        <fullName evidence="4">Actin-like ATPase domain-containing protein</fullName>
    </submittedName>
</protein>
<reference evidence="4 5" key="1">
    <citation type="journal article" date="2018" name="Nat. Ecol. Evol.">
        <title>Pezizomycetes genomes reveal the molecular basis of ectomycorrhizal truffle lifestyle.</title>
        <authorList>
            <person name="Murat C."/>
            <person name="Payen T."/>
            <person name="Noel B."/>
            <person name="Kuo A."/>
            <person name="Morin E."/>
            <person name="Chen J."/>
            <person name="Kohler A."/>
            <person name="Krizsan K."/>
            <person name="Balestrini R."/>
            <person name="Da Silva C."/>
            <person name="Montanini B."/>
            <person name="Hainaut M."/>
            <person name="Levati E."/>
            <person name="Barry K.W."/>
            <person name="Belfiori B."/>
            <person name="Cichocki N."/>
            <person name="Clum A."/>
            <person name="Dockter R.B."/>
            <person name="Fauchery L."/>
            <person name="Guy J."/>
            <person name="Iotti M."/>
            <person name="Le Tacon F."/>
            <person name="Lindquist E.A."/>
            <person name="Lipzen A."/>
            <person name="Malagnac F."/>
            <person name="Mello A."/>
            <person name="Molinier V."/>
            <person name="Miyauchi S."/>
            <person name="Poulain J."/>
            <person name="Riccioni C."/>
            <person name="Rubini A."/>
            <person name="Sitrit Y."/>
            <person name="Splivallo R."/>
            <person name="Traeger S."/>
            <person name="Wang M."/>
            <person name="Zifcakova L."/>
            <person name="Wipf D."/>
            <person name="Zambonelli A."/>
            <person name="Paolocci F."/>
            <person name="Nowrousian M."/>
            <person name="Ottonello S."/>
            <person name="Baldrian P."/>
            <person name="Spatafora J.W."/>
            <person name="Henrissat B."/>
            <person name="Nagy L.G."/>
            <person name="Aury J.M."/>
            <person name="Wincker P."/>
            <person name="Grigoriev I.V."/>
            <person name="Bonfante P."/>
            <person name="Martin F.M."/>
        </authorList>
    </citation>
    <scope>NUCLEOTIDE SEQUENCE [LARGE SCALE GENOMIC DNA]</scope>
    <source>
        <strain evidence="4 5">RN42</strain>
    </source>
</reference>
<sequence>MASKMDTGIFVGISLGNTNSMVALCGDDGKTHVIANEEGDRAIPSVLSFDKDEVFHGTEARKRLISSPESTFAGFVDSYFLGDGTTERIVGDRKVTVEELMRHHLLKLKECAENYTGVAAHGAVVSVPSGASKSKQEEFVVLVKECGFSVVQLVNEAACCLTAYEPSEGRGNDDGFDAVLDFSGSKFSISLFKSSKGLHGLVDSASNEAVSGSKLDLILRNYLVGLFKKEHKVDIPHGKALSRLQQEAEAARITLSSSTKATVSIDSLFNNCDLHTTVTKLRVDMLFRSFYRELGDFITTFLTDQGLDISDIRNVALCGGVANTPKITALVQSILSGSTILSPAESYDRSAFTMEACARGAALQGSLLANLPTDDLSNYLDTALHFSVPVKDIYLILSDETLPVFLYGATSAPETDVTRDITIENPAFDFRIVEGHWVSIAALDEGDDEDSEEGDDGNVGPKRVFKEDTILLKGRGQTTSKSLHIKVFCHPELSVEFHAEGQVLLSRTVL</sequence>
<evidence type="ECO:0000256" key="3">
    <source>
        <dbReference type="RuleBase" id="RU003322"/>
    </source>
</evidence>
<accession>A0A3N4I6X0</accession>
<dbReference type="GO" id="GO:0140662">
    <property type="term" value="F:ATP-dependent protein folding chaperone"/>
    <property type="evidence" value="ECO:0007669"/>
    <property type="project" value="InterPro"/>
</dbReference>
<keyword evidence="2 3" id="KW-0067">ATP-binding</keyword>
<dbReference type="STRING" id="1160509.A0A3N4I6X0"/>
<evidence type="ECO:0000313" key="4">
    <source>
        <dbReference type="EMBL" id="RPA81832.1"/>
    </source>
</evidence>